<dbReference type="AlphaFoldDB" id="A0A368GR23"/>
<dbReference type="InterPro" id="IPR011992">
    <property type="entry name" value="EF-hand-dom_pair"/>
</dbReference>
<sequence>MIVRIVLLVTLTVLADMATKPPRPSNADLITPIPFDKINPRANEFRRLDSDGDEQITFTEFVLGDTRYIERQSAAFHRLDEDGDGIVSRAEYDAFYKRLDDDRRRHDFDRDNFFDNVGRSQMDDDHSPFFHDFDFPDHHSKEREERPQRTNERNERNGSRHNPSSVQ</sequence>
<dbReference type="EMBL" id="JOJR01000100">
    <property type="protein sequence ID" value="RCN45500.1"/>
    <property type="molecule type" value="Genomic_DNA"/>
</dbReference>
<comment type="caution">
    <text evidence="5">The sequence shown here is derived from an EMBL/GenBank/DDBJ whole genome shotgun (WGS) entry which is preliminary data.</text>
</comment>
<feature type="region of interest" description="Disordered" evidence="2">
    <location>
        <begin position="110"/>
        <end position="167"/>
    </location>
</feature>
<dbReference type="SUPFAM" id="SSF47473">
    <property type="entry name" value="EF-hand"/>
    <property type="match status" value="1"/>
</dbReference>
<dbReference type="InterPro" id="IPR002048">
    <property type="entry name" value="EF_hand_dom"/>
</dbReference>
<dbReference type="Gene3D" id="1.10.238.10">
    <property type="entry name" value="EF-hand"/>
    <property type="match status" value="1"/>
</dbReference>
<evidence type="ECO:0000313" key="5">
    <source>
        <dbReference type="EMBL" id="RCN45500.1"/>
    </source>
</evidence>
<dbReference type="Proteomes" id="UP000252519">
    <property type="component" value="Unassembled WGS sequence"/>
</dbReference>
<feature type="signal peptide" evidence="3">
    <location>
        <begin position="1"/>
        <end position="17"/>
    </location>
</feature>
<dbReference type="GO" id="GO:0005509">
    <property type="term" value="F:calcium ion binding"/>
    <property type="evidence" value="ECO:0007669"/>
    <property type="project" value="InterPro"/>
</dbReference>
<dbReference type="PROSITE" id="PS50222">
    <property type="entry name" value="EF_HAND_2"/>
    <property type="match status" value="1"/>
</dbReference>
<evidence type="ECO:0000259" key="4">
    <source>
        <dbReference type="PROSITE" id="PS50222"/>
    </source>
</evidence>
<feature type="domain" description="EF-hand" evidence="4">
    <location>
        <begin position="67"/>
        <end position="102"/>
    </location>
</feature>
<evidence type="ECO:0000313" key="6">
    <source>
        <dbReference type="Proteomes" id="UP000252519"/>
    </source>
</evidence>
<feature type="compositionally biased region" description="Basic and acidic residues" evidence="2">
    <location>
        <begin position="121"/>
        <end position="158"/>
    </location>
</feature>
<evidence type="ECO:0000256" key="1">
    <source>
        <dbReference type="ARBA" id="ARBA00022837"/>
    </source>
</evidence>
<keyword evidence="1" id="KW-0106">Calcium</keyword>
<dbReference type="PROSITE" id="PS00018">
    <property type="entry name" value="EF_HAND_1"/>
    <property type="match status" value="1"/>
</dbReference>
<organism evidence="5 6">
    <name type="scientific">Ancylostoma caninum</name>
    <name type="common">Dog hookworm</name>
    <dbReference type="NCBI Taxonomy" id="29170"/>
    <lineage>
        <taxon>Eukaryota</taxon>
        <taxon>Metazoa</taxon>
        <taxon>Ecdysozoa</taxon>
        <taxon>Nematoda</taxon>
        <taxon>Chromadorea</taxon>
        <taxon>Rhabditida</taxon>
        <taxon>Rhabditina</taxon>
        <taxon>Rhabditomorpha</taxon>
        <taxon>Strongyloidea</taxon>
        <taxon>Ancylostomatidae</taxon>
        <taxon>Ancylostomatinae</taxon>
        <taxon>Ancylostoma</taxon>
    </lineage>
</organism>
<keyword evidence="3" id="KW-0732">Signal</keyword>
<name>A0A368GR23_ANCCA</name>
<evidence type="ECO:0000256" key="2">
    <source>
        <dbReference type="SAM" id="MobiDB-lite"/>
    </source>
</evidence>
<feature type="chain" id="PRO_5016984600" evidence="3">
    <location>
        <begin position="18"/>
        <end position="167"/>
    </location>
</feature>
<evidence type="ECO:0000256" key="3">
    <source>
        <dbReference type="SAM" id="SignalP"/>
    </source>
</evidence>
<dbReference type="OrthoDB" id="2122982at2759"/>
<gene>
    <name evidence="5" type="ORF">ANCCAN_08500</name>
</gene>
<accession>A0A368GR23</accession>
<proteinExistence type="predicted"/>
<dbReference type="InterPro" id="IPR018247">
    <property type="entry name" value="EF_Hand_1_Ca_BS"/>
</dbReference>
<keyword evidence="6" id="KW-1185">Reference proteome</keyword>
<reference evidence="5 6" key="1">
    <citation type="submission" date="2014-10" db="EMBL/GenBank/DDBJ databases">
        <title>Draft genome of the hookworm Ancylostoma caninum.</title>
        <authorList>
            <person name="Mitreva M."/>
        </authorList>
    </citation>
    <scope>NUCLEOTIDE SEQUENCE [LARGE SCALE GENOMIC DNA]</scope>
    <source>
        <strain evidence="5 6">Baltimore</strain>
    </source>
</reference>
<protein>
    <submittedName>
        <fullName evidence="5">EF hand</fullName>
    </submittedName>
</protein>